<name>A0A0N6YQ88_9CAUD</name>
<organism evidence="1 2">
    <name type="scientific">Dickeya phage phiD3</name>
    <dbReference type="NCBI Taxonomy" id="1542131"/>
    <lineage>
        <taxon>Viruses</taxon>
        <taxon>Duplodnaviria</taxon>
        <taxon>Heunggongvirae</taxon>
        <taxon>Uroviricota</taxon>
        <taxon>Caudoviricetes</taxon>
        <taxon>Pantevenvirales</taxon>
        <taxon>Ackermannviridae</taxon>
        <taxon>Aglimvirinae</taxon>
        <taxon>Limestonevirus</taxon>
        <taxon>Limestonevirus limestone</taxon>
    </lineage>
</organism>
<sequence length="504" mass="53678">MANKPTQPVFPLGLGAEEQSTLAGILNTGTIEHGPDAVLTLPEGNTSAGLPSSIRYNADSDKFEGFYENGGWLPLGGGGIRWEALPHASTATLAEGKGYLVDNSTGVSTVVFPSPTRVGDSVTVCDLYGKFSLYPLTIDPNGHPMYGSTESMTLSTDSVSATFTWSGDVRGWIVTAGVGLGQGRVYSRMIFTETVSFDTTQVTLTSQPSIVDVYVDGKRLTESKYSLDGFNVDFSPPISSGSELQIIQYVPIQLGSGSGSGSGTVITWVYNSGSAIGGETTITLDVDAEDVSEIFINGVRQHKNLGFQYEFTTKVITLAHELDMGDEVVIVVNGDPTLYNQIDHTPNEVARAANVPVSQVILSSNRSAKLDSKTVLFDVVAQKYWRIPSGIPTGSTISDVTGSSLTYVPGNVVVSLIPYTGFAPDYVGITNITPGIFINIGFFASKVIIQSDFHASVVPNTWKYVVYADTYSSTGFNVRVIDTTTGQIVDSGTGDIPVVITAWR</sequence>
<protein>
    <submittedName>
        <fullName evidence="1">Hemolysin-type calcium-binding domain protein</fullName>
    </submittedName>
</protein>
<dbReference type="Gene3D" id="3.30.2020.50">
    <property type="match status" value="1"/>
</dbReference>
<evidence type="ECO:0000313" key="2">
    <source>
        <dbReference type="Proteomes" id="UP000224241"/>
    </source>
</evidence>
<dbReference type="EMBL" id="KM209228">
    <property type="protein sequence ID" value="AIM51299.1"/>
    <property type="molecule type" value="Genomic_DNA"/>
</dbReference>
<accession>A0A0N6YQ88</accession>
<proteinExistence type="predicted"/>
<reference evidence="1 2" key="1">
    <citation type="journal article" date="2015" name="Stand. Genomic Sci.">
        <title>The complete genome, structural proteome, comparative genomics and phylogenetic analysis of a broad host lytic bacteriophage ?D3 infecting pectinolytic Dickeya spp.</title>
        <authorList>
            <person name="Czajkowski R."/>
            <person name="Ozymko Z."/>
            <person name="Siwinska J."/>
            <person name="Ossowicki A."/>
            <person name="de Jager V."/>
            <person name="Narajczyk M."/>
            <person name="Lojkowska E."/>
        </authorList>
    </citation>
    <scope>NUCLEOTIDE SEQUENCE [LARGE SCALE GENOMIC DNA]</scope>
</reference>
<dbReference type="Proteomes" id="UP000224241">
    <property type="component" value="Segment"/>
</dbReference>
<evidence type="ECO:0000313" key="1">
    <source>
        <dbReference type="EMBL" id="AIM51299.1"/>
    </source>
</evidence>
<gene>
    <name evidence="1" type="ORF">HQ80_0157</name>
</gene>